<sequence>MNPILNQNLFLVKEHIGMFKAANNYDIYSPENNQIIMNCRENNLGFFTKVMRFTDYKRMTPFNIEITTASGEKLISVKRGIAWLRSTVEVFDEKDRLIGTFKQKLLSIGGKFEILDKNEKPIAMLQGKWTGWDFKFTYENKQLAQVNKKWAGIGKEFFTSADNYVLQIEETVAEDSPLRQLILAAVMCIDMVLKE</sequence>
<accession>A0A1M7K9G7</accession>
<reference evidence="2" key="1">
    <citation type="submission" date="2016-11" db="EMBL/GenBank/DDBJ databases">
        <authorList>
            <person name="Varghese N."/>
            <person name="Submissions S."/>
        </authorList>
    </citation>
    <scope>NUCLEOTIDE SEQUENCE [LARGE SCALE GENOMIC DNA]</scope>
    <source>
        <strain evidence="2">DSM 24724</strain>
    </source>
</reference>
<organism evidence="1 2">
    <name type="scientific">Flavobacterium chilense</name>
    <dbReference type="NCBI Taxonomy" id="946677"/>
    <lineage>
        <taxon>Bacteria</taxon>
        <taxon>Pseudomonadati</taxon>
        <taxon>Bacteroidota</taxon>
        <taxon>Flavobacteriia</taxon>
        <taxon>Flavobacteriales</taxon>
        <taxon>Flavobacteriaceae</taxon>
        <taxon>Flavobacterium</taxon>
    </lineage>
</organism>
<evidence type="ECO:0000313" key="2">
    <source>
        <dbReference type="Proteomes" id="UP000184028"/>
    </source>
</evidence>
<dbReference type="InterPro" id="IPR005552">
    <property type="entry name" value="Scramblase"/>
</dbReference>
<dbReference type="GO" id="GO:0017128">
    <property type="term" value="F:phospholipid scramblase activity"/>
    <property type="evidence" value="ECO:0007669"/>
    <property type="project" value="InterPro"/>
</dbReference>
<dbReference type="Proteomes" id="UP000184028">
    <property type="component" value="Unassembled WGS sequence"/>
</dbReference>
<name>A0A1M7K9G7_9FLAO</name>
<dbReference type="InterPro" id="IPR038595">
    <property type="entry name" value="LOR_sf"/>
</dbReference>
<proteinExistence type="predicted"/>
<dbReference type="AlphaFoldDB" id="A0A1M7K9G7"/>
<dbReference type="Gene3D" id="2.40.160.200">
    <property type="entry name" value="LURP1-related"/>
    <property type="match status" value="1"/>
</dbReference>
<dbReference type="RefSeq" id="WP_068844436.1">
    <property type="nucleotide sequence ID" value="NZ_FRBT01000007.1"/>
</dbReference>
<evidence type="ECO:0000313" key="1">
    <source>
        <dbReference type="EMBL" id="SHM61821.1"/>
    </source>
</evidence>
<dbReference type="STRING" id="946677.SAMN05444484_107247"/>
<keyword evidence="2" id="KW-1185">Reference proteome</keyword>
<protein>
    <submittedName>
        <fullName evidence="1">Scramblase</fullName>
    </submittedName>
</protein>
<dbReference type="OrthoDB" id="652307at2"/>
<dbReference type="PANTHER" id="PTHR23248:SF9">
    <property type="entry name" value="PHOSPHOLIPID SCRAMBLASE"/>
    <property type="match status" value="1"/>
</dbReference>
<dbReference type="SUPFAM" id="SSF54518">
    <property type="entry name" value="Tubby C-terminal domain-like"/>
    <property type="match status" value="1"/>
</dbReference>
<gene>
    <name evidence="1" type="ORF">SAMN05444484_107247</name>
</gene>
<dbReference type="PANTHER" id="PTHR23248">
    <property type="entry name" value="PHOSPHOLIPID SCRAMBLASE-RELATED"/>
    <property type="match status" value="1"/>
</dbReference>
<dbReference type="EMBL" id="FRBT01000007">
    <property type="protein sequence ID" value="SHM61821.1"/>
    <property type="molecule type" value="Genomic_DNA"/>
</dbReference>
<dbReference type="GO" id="GO:0005886">
    <property type="term" value="C:plasma membrane"/>
    <property type="evidence" value="ECO:0007669"/>
    <property type="project" value="TreeGrafter"/>
</dbReference>
<dbReference type="Pfam" id="PF03803">
    <property type="entry name" value="Scramblase"/>
    <property type="match status" value="1"/>
</dbReference>
<dbReference type="InterPro" id="IPR025659">
    <property type="entry name" value="Tubby-like_C"/>
</dbReference>